<evidence type="ECO:0000259" key="8">
    <source>
        <dbReference type="Pfam" id="PF01431"/>
    </source>
</evidence>
<dbReference type="GO" id="GO:0016485">
    <property type="term" value="P:protein processing"/>
    <property type="evidence" value="ECO:0007669"/>
    <property type="project" value="TreeGrafter"/>
</dbReference>
<dbReference type="EMBL" id="CAJPVJ010001101">
    <property type="protein sequence ID" value="CAG2164051.1"/>
    <property type="molecule type" value="Genomic_DNA"/>
</dbReference>
<dbReference type="CDD" id="cd08662">
    <property type="entry name" value="M13"/>
    <property type="match status" value="1"/>
</dbReference>
<dbReference type="Gene3D" id="3.40.390.10">
    <property type="entry name" value="Collagenase (Catalytic Domain)"/>
    <property type="match status" value="3"/>
</dbReference>
<evidence type="ECO:0000256" key="2">
    <source>
        <dbReference type="ARBA" id="ARBA00007357"/>
    </source>
</evidence>
<dbReference type="OrthoDB" id="6489542at2759"/>
<protein>
    <submittedName>
        <fullName evidence="10">Uncharacterized protein</fullName>
    </submittedName>
</protein>
<evidence type="ECO:0000256" key="3">
    <source>
        <dbReference type="ARBA" id="ARBA00022670"/>
    </source>
</evidence>
<keyword evidence="7" id="KW-0482">Metalloprotease</keyword>
<proteinExistence type="inferred from homology"/>
<dbReference type="Proteomes" id="UP000728032">
    <property type="component" value="Unassembled WGS sequence"/>
</dbReference>
<reference evidence="10" key="1">
    <citation type="submission" date="2020-11" db="EMBL/GenBank/DDBJ databases">
        <authorList>
            <person name="Tran Van P."/>
        </authorList>
    </citation>
    <scope>NUCLEOTIDE SEQUENCE</scope>
</reference>
<organism evidence="10">
    <name type="scientific">Oppiella nova</name>
    <dbReference type="NCBI Taxonomy" id="334625"/>
    <lineage>
        <taxon>Eukaryota</taxon>
        <taxon>Metazoa</taxon>
        <taxon>Ecdysozoa</taxon>
        <taxon>Arthropoda</taxon>
        <taxon>Chelicerata</taxon>
        <taxon>Arachnida</taxon>
        <taxon>Acari</taxon>
        <taxon>Acariformes</taxon>
        <taxon>Sarcoptiformes</taxon>
        <taxon>Oribatida</taxon>
        <taxon>Brachypylina</taxon>
        <taxon>Oppioidea</taxon>
        <taxon>Oppiidae</taxon>
        <taxon>Oppiella</taxon>
    </lineage>
</organism>
<evidence type="ECO:0000313" key="10">
    <source>
        <dbReference type="EMBL" id="CAD7642466.1"/>
    </source>
</evidence>
<dbReference type="EMBL" id="OC915926">
    <property type="protein sequence ID" value="CAD7642466.1"/>
    <property type="molecule type" value="Genomic_DNA"/>
</dbReference>
<keyword evidence="6" id="KW-0862">Zinc</keyword>
<evidence type="ECO:0000256" key="1">
    <source>
        <dbReference type="ARBA" id="ARBA00001947"/>
    </source>
</evidence>
<feature type="non-terminal residue" evidence="10">
    <location>
        <position position="1"/>
    </location>
</feature>
<dbReference type="InterPro" id="IPR018497">
    <property type="entry name" value="Peptidase_M13_C"/>
</dbReference>
<dbReference type="InterPro" id="IPR000718">
    <property type="entry name" value="Peptidase_M13"/>
</dbReference>
<dbReference type="PROSITE" id="PS51885">
    <property type="entry name" value="NEPRILYSIN"/>
    <property type="match status" value="2"/>
</dbReference>
<accession>A0A7R9LK70</accession>
<comment type="cofactor">
    <cofactor evidence="1">
        <name>Zn(2+)</name>
        <dbReference type="ChEBI" id="CHEBI:29105"/>
    </cofactor>
</comment>
<dbReference type="PANTHER" id="PTHR11733">
    <property type="entry name" value="ZINC METALLOPROTEASE FAMILY M13 NEPRILYSIN-RELATED"/>
    <property type="match status" value="1"/>
</dbReference>
<evidence type="ECO:0000256" key="4">
    <source>
        <dbReference type="ARBA" id="ARBA00022723"/>
    </source>
</evidence>
<evidence type="ECO:0000259" key="9">
    <source>
        <dbReference type="Pfam" id="PF05649"/>
    </source>
</evidence>
<evidence type="ECO:0000256" key="5">
    <source>
        <dbReference type="ARBA" id="ARBA00022801"/>
    </source>
</evidence>
<feature type="domain" description="Peptidase M13 C-terminal" evidence="8">
    <location>
        <begin position="1"/>
        <end position="98"/>
    </location>
</feature>
<gene>
    <name evidence="10" type="ORF">ONB1V03_LOCUS3611</name>
</gene>
<keyword evidence="5" id="KW-0378">Hydrolase</keyword>
<dbReference type="AlphaFoldDB" id="A0A7R9LK70"/>
<dbReference type="GO" id="GO:0005886">
    <property type="term" value="C:plasma membrane"/>
    <property type="evidence" value="ECO:0007669"/>
    <property type="project" value="TreeGrafter"/>
</dbReference>
<dbReference type="GO" id="GO:0046872">
    <property type="term" value="F:metal ion binding"/>
    <property type="evidence" value="ECO:0007669"/>
    <property type="project" value="UniProtKB-KW"/>
</dbReference>
<dbReference type="InterPro" id="IPR008753">
    <property type="entry name" value="Peptidase_M13_N"/>
</dbReference>
<feature type="domain" description="Peptidase M13 C-terminal" evidence="8">
    <location>
        <begin position="544"/>
        <end position="730"/>
    </location>
</feature>
<dbReference type="SUPFAM" id="SSF55486">
    <property type="entry name" value="Metalloproteases ('zincins'), catalytic domain"/>
    <property type="match status" value="2"/>
</dbReference>
<evidence type="ECO:0000256" key="6">
    <source>
        <dbReference type="ARBA" id="ARBA00022833"/>
    </source>
</evidence>
<dbReference type="PRINTS" id="PR00786">
    <property type="entry name" value="NEPRILYSIN"/>
</dbReference>
<name>A0A7R9LK70_9ACAR</name>
<dbReference type="Pfam" id="PF01431">
    <property type="entry name" value="Peptidase_M13"/>
    <property type="match status" value="2"/>
</dbReference>
<dbReference type="PANTHER" id="PTHR11733:SF237">
    <property type="entry name" value="NEPRILYSIN-LIKE 4"/>
    <property type="match status" value="1"/>
</dbReference>
<keyword evidence="4" id="KW-0479">Metal-binding</keyword>
<dbReference type="Pfam" id="PF05649">
    <property type="entry name" value="Peptidase_M13_N"/>
    <property type="match status" value="1"/>
</dbReference>
<sequence>DNGGLRESFRAFQTYVKTYGEPLRLPYVSQYTPQQLYFLSYASMWCNNIRPEELRKQIEMSSTTPYKYRVNIALSNFQSFSDVFKCGPHSPMNMTDKCVFGDKIYIKPNICTTPECESAGKALQDNINEFADPCDDFYRYACGGWEVRHEMPADKNWLTAYHILDDKLQLIIRELLSQNRSTKTRNARGMTPLIEALKSVGGWPIMGQSGGYNDSEFDWKDAFVKHVIKSESSPVFALSVLADANDTLVNRFYFSRSTFGLSRSQLLNRDDYPDIFRAYNKFILQSAILLGAKNNRQIHRDIDSMIDFEIKLAQLSLPPEDSEDPNVWYNRISFEEFNQLTHNRVDWLNITNSLMTELNETIRMKSDDLVIIQDINYFINVTQLLTTTPKRVIANYFGWDFARSMGSHTDKRFRDIAFQFIRVISEVERDVELWQSCIRSVSESLPYAVSRLYVGKHFTPNDKQMAQNLIHDIKLAYNELIVENQWLDVKTKAKSIIKLNAITDNVGYPDWILNNTDLDNYYELVANDTDRGKRRLRFHIQLHHKRPAALNYGAIGRIIGHEYTHGFDTRGSEFDSKGNFRNWFTEEAKKTFDEKSNCFVKQYSSEYVSETDMNLNGRNTLGENIADNGGLRESFRAFQTKARKVCMQFCIGEPQRLPYVSQYTPQQLYFLSYASVWCNIIRPNKLGRQIEFFSHSPNKYRVNVPLSNFQPFSDAFQCGPHSPMSRKDKCIVW</sequence>
<feature type="domain" description="Peptidase M13 N-terminal" evidence="9">
    <location>
        <begin position="133"/>
        <end position="509"/>
    </location>
</feature>
<comment type="similarity">
    <text evidence="2">Belongs to the peptidase M13 family.</text>
</comment>
<evidence type="ECO:0000256" key="7">
    <source>
        <dbReference type="ARBA" id="ARBA00023049"/>
    </source>
</evidence>
<evidence type="ECO:0000313" key="11">
    <source>
        <dbReference type="Proteomes" id="UP000728032"/>
    </source>
</evidence>
<dbReference type="InterPro" id="IPR024079">
    <property type="entry name" value="MetalloPept_cat_dom_sf"/>
</dbReference>
<keyword evidence="3" id="KW-0645">Protease</keyword>
<dbReference type="GO" id="GO:0004222">
    <property type="term" value="F:metalloendopeptidase activity"/>
    <property type="evidence" value="ECO:0007669"/>
    <property type="project" value="InterPro"/>
</dbReference>
<keyword evidence="11" id="KW-1185">Reference proteome</keyword>